<feature type="compositionally biased region" description="Low complexity" evidence="1">
    <location>
        <begin position="47"/>
        <end position="66"/>
    </location>
</feature>
<dbReference type="PANTHER" id="PTHR13280">
    <property type="entry name" value="PHOSPHOFURIN ACIDIC CLUSTER SORTING PROTEIN"/>
    <property type="match status" value="1"/>
</dbReference>
<dbReference type="GO" id="GO:0072659">
    <property type="term" value="P:protein localization to plasma membrane"/>
    <property type="evidence" value="ECO:0007669"/>
    <property type="project" value="TreeGrafter"/>
</dbReference>
<name>A0A1I8ILI4_9PLAT</name>
<evidence type="ECO:0000256" key="1">
    <source>
        <dbReference type="SAM" id="MobiDB-lite"/>
    </source>
</evidence>
<organism evidence="3 4">
    <name type="scientific">Macrostomum lignano</name>
    <dbReference type="NCBI Taxonomy" id="282301"/>
    <lineage>
        <taxon>Eukaryota</taxon>
        <taxon>Metazoa</taxon>
        <taxon>Spiralia</taxon>
        <taxon>Lophotrochozoa</taxon>
        <taxon>Platyhelminthes</taxon>
        <taxon>Rhabditophora</taxon>
        <taxon>Macrostomorpha</taxon>
        <taxon>Macrostomida</taxon>
        <taxon>Macrostomidae</taxon>
        <taxon>Macrostomum</taxon>
    </lineage>
</organism>
<keyword evidence="3" id="KW-1185">Reference proteome</keyword>
<feature type="region of interest" description="Disordered" evidence="1">
    <location>
        <begin position="441"/>
        <end position="478"/>
    </location>
</feature>
<sequence>LELHQEESLWNDLEDIEPPDSSSSLDDDDDISVGSTPKPRVRRYFGSQSSHTRLTQHQQQQHLTSHSPIGDQKLLQASMEPTDFLIGADSASTGFDAVPSATASVPAELAPLLCLTLHRWQQLRHVELRSKICPAPSLLSLQQHRRLLEELLLACQLLDQRQHASVRQQQKGQHRHRARSHTASCAALRIPFAAPPLPQAAASAATAAPENSSPAGRRRSLVTQQELLNPHGLRQALLEALQQQQQSDSPPAAPLACIPTVTAADCRHALAHIASSLGHQTSASPAASASSIAASSSASSSVYRICIAGSDSHVNSVLRAYVEQFGSKPAAWQSRVRFYYAPLLGPAALGRLLCSADSPDGYGAVWGDCVAGFVASSATAESGAVVGWSAADAAQRIRRYLHEADANLRLPVGEVLLAESADGAQTFVPFVLHVRLGQADRSAESDSELPSTAEEPHHHQQQQQTTPPGSPSMDCGRPVISVESSTAQTSVGEFVDLQLDYWTGGSDRRTALKPALRALRVCQAANGRGLSLSLVNKRQKIMRLGKKGKEPESRRETVEGLTRLICTGKSQPMRVFVDGVEWSGVKFFQLSSQWQTSVKFLPVAVYTLAPGNNGFS</sequence>
<dbReference type="PANTHER" id="PTHR13280:SF17">
    <property type="entry name" value="KRUEPPEL TARGET AT 95D, ISOFORM A"/>
    <property type="match status" value="1"/>
</dbReference>
<dbReference type="Proteomes" id="UP000095280">
    <property type="component" value="Unplaced"/>
</dbReference>
<evidence type="ECO:0000313" key="4">
    <source>
        <dbReference type="WBParaSite" id="maker-uti_cns_0013833-snap-gene-0.2-mRNA-1"/>
    </source>
</evidence>
<feature type="domain" description="Phosphofurin acidic cluster sorting protein 1/2 C-terminal" evidence="2">
    <location>
        <begin position="295"/>
        <end position="607"/>
    </location>
</feature>
<protein>
    <submittedName>
        <fullName evidence="4">Mediator of RNA polymerase II transcription subunit 13</fullName>
    </submittedName>
</protein>
<dbReference type="Pfam" id="PF10254">
    <property type="entry name" value="Pacs-1"/>
    <property type="match status" value="1"/>
</dbReference>
<dbReference type="AlphaFoldDB" id="A0A1I8ILI4"/>
<feature type="region of interest" description="Disordered" evidence="1">
    <location>
        <begin position="1"/>
        <end position="66"/>
    </location>
</feature>
<evidence type="ECO:0000313" key="3">
    <source>
        <dbReference type="Proteomes" id="UP000095280"/>
    </source>
</evidence>
<evidence type="ECO:0000259" key="2">
    <source>
        <dbReference type="Pfam" id="PF10254"/>
    </source>
</evidence>
<reference evidence="4" key="1">
    <citation type="submission" date="2016-11" db="UniProtKB">
        <authorList>
            <consortium name="WormBaseParasite"/>
        </authorList>
    </citation>
    <scope>IDENTIFICATION</scope>
</reference>
<accession>A0A1I8ILI4</accession>
<proteinExistence type="predicted"/>
<dbReference type="WBParaSite" id="maker-uti_cns_0013833-snap-gene-0.2-mRNA-1">
    <property type="protein sequence ID" value="maker-uti_cns_0013833-snap-gene-0.2-mRNA-1"/>
    <property type="gene ID" value="maker-uti_cns_0013833-snap-gene-0.2"/>
</dbReference>
<dbReference type="InterPro" id="IPR019381">
    <property type="entry name" value="PACS1/2_C"/>
</dbReference>